<dbReference type="Proteomes" id="UP000198397">
    <property type="component" value="Unassembled WGS sequence"/>
</dbReference>
<reference evidence="1 2" key="1">
    <citation type="submission" date="2017-06" db="EMBL/GenBank/DDBJ databases">
        <authorList>
            <person name="Kim H.J."/>
            <person name="Triplett B.A."/>
        </authorList>
    </citation>
    <scope>NUCLEOTIDE SEQUENCE [LARGE SCALE GENOMIC DNA]</scope>
    <source>
        <strain evidence="1 2">DSM 8800</strain>
    </source>
</reference>
<proteinExistence type="predicted"/>
<sequence>MHRRTLLATLGAGTAGVLAGCAAPTARTDETVGDVDWLDGETLDTERLSTTHAETLETAGSFELFSTAETEHDGGTEPSRWLPSQEYEAAFESERQRQYLRQEMGGGDEREVFEVYVDGSAAFRRERWGENATTDRWSIDRPDAFFTREFEIEATTGVRGVGGWNMRVVDRAAEIDGHPAVHLDADSFTGDAGIPETVDEATATMLVTGAGVVRLLEQQWEGEHDGQAAIVEVDIAFEGIGETTIEEPEWVTDMRA</sequence>
<accession>A0A238VQ40</accession>
<dbReference type="Pfam" id="PF24381">
    <property type="entry name" value="DUF7537"/>
    <property type="match status" value="1"/>
</dbReference>
<dbReference type="OrthoDB" id="237998at2157"/>
<dbReference type="PROSITE" id="PS51257">
    <property type="entry name" value="PROKAR_LIPOPROTEIN"/>
    <property type="match status" value="1"/>
</dbReference>
<organism evidence="1 2">
    <name type="scientific">Halorubrum vacuolatum</name>
    <name type="common">Natronobacterium vacuolatum</name>
    <dbReference type="NCBI Taxonomy" id="63740"/>
    <lineage>
        <taxon>Archaea</taxon>
        <taxon>Methanobacteriati</taxon>
        <taxon>Methanobacteriota</taxon>
        <taxon>Stenosarchaea group</taxon>
        <taxon>Halobacteria</taxon>
        <taxon>Halobacteriales</taxon>
        <taxon>Haloferacaceae</taxon>
        <taxon>Halorubrum</taxon>
    </lineage>
</organism>
<name>A0A238VQ40_HALVU</name>
<dbReference type="InterPro" id="IPR055959">
    <property type="entry name" value="DUF7537"/>
</dbReference>
<dbReference type="RefSeq" id="WP_089383940.1">
    <property type="nucleotide sequence ID" value="NZ_FZNQ01000003.1"/>
</dbReference>
<dbReference type="AlphaFoldDB" id="A0A238VQ40"/>
<evidence type="ECO:0000313" key="2">
    <source>
        <dbReference type="Proteomes" id="UP000198397"/>
    </source>
</evidence>
<evidence type="ECO:0000313" key="1">
    <source>
        <dbReference type="EMBL" id="SNR35609.1"/>
    </source>
</evidence>
<dbReference type="EMBL" id="FZNQ01000003">
    <property type="protein sequence ID" value="SNR35609.1"/>
    <property type="molecule type" value="Genomic_DNA"/>
</dbReference>
<gene>
    <name evidence="1" type="ORF">SAMN06264855_103148</name>
</gene>
<evidence type="ECO:0008006" key="3">
    <source>
        <dbReference type="Google" id="ProtNLM"/>
    </source>
</evidence>
<protein>
    <recommendedName>
        <fullName evidence="3">Lipoprotein</fullName>
    </recommendedName>
</protein>
<keyword evidence="2" id="KW-1185">Reference proteome</keyword>